<keyword evidence="5" id="KW-0547">Nucleotide-binding</keyword>
<sequence length="458" mass="47573">MPGSARVLGHVPPGRWAVARDAGLVLPLVLLSTASAAWPGTGEPVTPSARWWWGATLLLVAAALIRRFHPLAAVLLAAVGGVAHQLDPYVPLQPIDLVVPWALYGLVASRRGRRAGRAAFGALLVVAYAAGLWAVWRPPVRGGWPAFPGTVTKADLVRGAAAGPGFPDVLGVAAANAIGTVMVLALAYAWGIGVRDRQERLEALSRHAEDLRREQRQRVALATAAERARIAREMHDVLAHSLAVIVAQAQAAVAVQQRHPELSAGAMREVVTVGRASLAELRQLLGVLRGDAGEGRDHAPRPGIGELPALVDRVRTAGIPVRFDVAGTPRVLPALQDMSVYRIVQEALTNTVKHAGPGAGAVVRVRFGDDGVEVEVTDDGAGPADGTDDGESNGDGEGNGLRGIAERVHLLGGHLETGPAGGRGFRVLARLPVGGHATGPVGTAETSVETGETAGDRA</sequence>
<evidence type="ECO:0000256" key="6">
    <source>
        <dbReference type="ARBA" id="ARBA00022777"/>
    </source>
</evidence>
<dbReference type="Gene3D" id="3.30.565.10">
    <property type="entry name" value="Histidine kinase-like ATPase, C-terminal domain"/>
    <property type="match status" value="1"/>
</dbReference>
<comment type="catalytic activity">
    <reaction evidence="1">
        <text>ATP + protein L-histidine = ADP + protein N-phospho-L-histidine.</text>
        <dbReference type="EC" id="2.7.13.3"/>
    </reaction>
</comment>
<keyword evidence="3" id="KW-0597">Phosphoprotein</keyword>
<dbReference type="Gene3D" id="1.20.5.1930">
    <property type="match status" value="1"/>
</dbReference>
<evidence type="ECO:0000256" key="4">
    <source>
        <dbReference type="ARBA" id="ARBA00022679"/>
    </source>
</evidence>
<dbReference type="Pfam" id="PF07730">
    <property type="entry name" value="HisKA_3"/>
    <property type="match status" value="1"/>
</dbReference>
<comment type="caution">
    <text evidence="12">The sequence shown here is derived from an EMBL/GenBank/DDBJ whole genome shotgun (WGS) entry which is preliminary data.</text>
</comment>
<dbReference type="CDD" id="cd16917">
    <property type="entry name" value="HATPase_UhpB-NarQ-NarX-like"/>
    <property type="match status" value="1"/>
</dbReference>
<dbReference type="EC" id="2.7.13.3" evidence="2"/>
<dbReference type="RefSeq" id="WP_344898862.1">
    <property type="nucleotide sequence ID" value="NZ_BAAAWD010000013.1"/>
</dbReference>
<accession>A0ABN3Y7T2</accession>
<dbReference type="PANTHER" id="PTHR24421">
    <property type="entry name" value="NITRATE/NITRITE SENSOR PROTEIN NARX-RELATED"/>
    <property type="match status" value="1"/>
</dbReference>
<organism evidence="12 13">
    <name type="scientific">Streptosporangium longisporum</name>
    <dbReference type="NCBI Taxonomy" id="46187"/>
    <lineage>
        <taxon>Bacteria</taxon>
        <taxon>Bacillati</taxon>
        <taxon>Actinomycetota</taxon>
        <taxon>Actinomycetes</taxon>
        <taxon>Streptosporangiales</taxon>
        <taxon>Streptosporangiaceae</taxon>
        <taxon>Streptosporangium</taxon>
    </lineage>
</organism>
<dbReference type="Pfam" id="PF02518">
    <property type="entry name" value="HATPase_c"/>
    <property type="match status" value="1"/>
</dbReference>
<dbReference type="InterPro" id="IPR011712">
    <property type="entry name" value="Sig_transdc_His_kin_sub3_dim/P"/>
</dbReference>
<keyword evidence="13" id="KW-1185">Reference proteome</keyword>
<protein>
    <recommendedName>
        <fullName evidence="2">histidine kinase</fullName>
        <ecNumber evidence="2">2.7.13.3</ecNumber>
    </recommendedName>
</protein>
<evidence type="ECO:0000256" key="8">
    <source>
        <dbReference type="ARBA" id="ARBA00023012"/>
    </source>
</evidence>
<evidence type="ECO:0000256" key="7">
    <source>
        <dbReference type="ARBA" id="ARBA00022840"/>
    </source>
</evidence>
<dbReference type="InterPro" id="IPR036890">
    <property type="entry name" value="HATPase_C_sf"/>
</dbReference>
<evidence type="ECO:0000256" key="5">
    <source>
        <dbReference type="ARBA" id="ARBA00022741"/>
    </source>
</evidence>
<keyword evidence="10" id="KW-0812">Transmembrane</keyword>
<feature type="transmembrane region" description="Helical" evidence="10">
    <location>
        <begin position="118"/>
        <end position="136"/>
    </location>
</feature>
<feature type="region of interest" description="Disordered" evidence="9">
    <location>
        <begin position="374"/>
        <end position="401"/>
    </location>
</feature>
<proteinExistence type="predicted"/>
<feature type="region of interest" description="Disordered" evidence="9">
    <location>
        <begin position="435"/>
        <end position="458"/>
    </location>
</feature>
<evidence type="ECO:0000256" key="2">
    <source>
        <dbReference type="ARBA" id="ARBA00012438"/>
    </source>
</evidence>
<keyword evidence="7" id="KW-0067">ATP-binding</keyword>
<evidence type="ECO:0000259" key="11">
    <source>
        <dbReference type="SMART" id="SM00387"/>
    </source>
</evidence>
<evidence type="ECO:0000313" key="13">
    <source>
        <dbReference type="Proteomes" id="UP001499930"/>
    </source>
</evidence>
<feature type="transmembrane region" description="Helical" evidence="10">
    <location>
        <begin position="169"/>
        <end position="190"/>
    </location>
</feature>
<dbReference type="SMART" id="SM00387">
    <property type="entry name" value="HATPase_c"/>
    <property type="match status" value="1"/>
</dbReference>
<dbReference type="EMBL" id="BAAAWD010000013">
    <property type="protein sequence ID" value="GAA3017733.1"/>
    <property type="molecule type" value="Genomic_DNA"/>
</dbReference>
<evidence type="ECO:0000256" key="10">
    <source>
        <dbReference type="SAM" id="Phobius"/>
    </source>
</evidence>
<keyword evidence="6 12" id="KW-0418">Kinase</keyword>
<dbReference type="InterPro" id="IPR050482">
    <property type="entry name" value="Sensor_HK_TwoCompSys"/>
</dbReference>
<dbReference type="SUPFAM" id="SSF55874">
    <property type="entry name" value="ATPase domain of HSP90 chaperone/DNA topoisomerase II/histidine kinase"/>
    <property type="match status" value="1"/>
</dbReference>
<name>A0ABN3Y7T2_9ACTN</name>
<evidence type="ECO:0000256" key="3">
    <source>
        <dbReference type="ARBA" id="ARBA00022553"/>
    </source>
</evidence>
<keyword evidence="10" id="KW-0472">Membrane</keyword>
<dbReference type="Proteomes" id="UP001499930">
    <property type="component" value="Unassembled WGS sequence"/>
</dbReference>
<dbReference type="InterPro" id="IPR003594">
    <property type="entry name" value="HATPase_dom"/>
</dbReference>
<dbReference type="GO" id="GO:0016301">
    <property type="term" value="F:kinase activity"/>
    <property type="evidence" value="ECO:0007669"/>
    <property type="project" value="UniProtKB-KW"/>
</dbReference>
<evidence type="ECO:0000256" key="1">
    <source>
        <dbReference type="ARBA" id="ARBA00000085"/>
    </source>
</evidence>
<gene>
    <name evidence="12" type="ORF">GCM10017559_47070</name>
</gene>
<keyword evidence="4" id="KW-0808">Transferase</keyword>
<dbReference type="PANTHER" id="PTHR24421:SF10">
    <property type="entry name" value="NITRATE_NITRITE SENSOR PROTEIN NARQ"/>
    <property type="match status" value="1"/>
</dbReference>
<keyword evidence="10" id="KW-1133">Transmembrane helix</keyword>
<keyword evidence="8" id="KW-0902">Two-component regulatory system</keyword>
<feature type="domain" description="Histidine kinase/HSP90-like ATPase" evidence="11">
    <location>
        <begin position="335"/>
        <end position="435"/>
    </location>
</feature>
<evidence type="ECO:0000313" key="12">
    <source>
        <dbReference type="EMBL" id="GAA3017733.1"/>
    </source>
</evidence>
<reference evidence="12 13" key="1">
    <citation type="journal article" date="2019" name="Int. J. Syst. Evol. Microbiol.">
        <title>The Global Catalogue of Microorganisms (GCM) 10K type strain sequencing project: providing services to taxonomists for standard genome sequencing and annotation.</title>
        <authorList>
            <consortium name="The Broad Institute Genomics Platform"/>
            <consortium name="The Broad Institute Genome Sequencing Center for Infectious Disease"/>
            <person name="Wu L."/>
            <person name="Ma J."/>
        </authorList>
    </citation>
    <scope>NUCLEOTIDE SEQUENCE [LARGE SCALE GENOMIC DNA]</scope>
    <source>
        <strain evidence="12 13">JCM 3106</strain>
    </source>
</reference>
<evidence type="ECO:0000256" key="9">
    <source>
        <dbReference type="SAM" id="MobiDB-lite"/>
    </source>
</evidence>